<dbReference type="Pfam" id="PF00198">
    <property type="entry name" value="2-oxoacid_dh"/>
    <property type="match status" value="2"/>
</dbReference>
<accession>A0ABV7YYT0</accession>
<gene>
    <name evidence="5" type="ORF">ACFOOI_15530</name>
</gene>
<evidence type="ECO:0000313" key="5">
    <source>
        <dbReference type="EMBL" id="MFC3812071.1"/>
    </source>
</evidence>
<dbReference type="PANTHER" id="PTHR43178:SF5">
    <property type="entry name" value="LIPOAMIDE ACYLTRANSFERASE COMPONENT OF BRANCHED-CHAIN ALPHA-KETO ACID DEHYDROGENASE COMPLEX, MITOCHONDRIAL"/>
    <property type="match status" value="1"/>
</dbReference>
<feature type="domain" description="2-oxoacid dehydrogenase acyltransferase catalytic" evidence="4">
    <location>
        <begin position="178"/>
        <end position="262"/>
    </location>
</feature>
<evidence type="ECO:0000256" key="2">
    <source>
        <dbReference type="ARBA" id="ARBA00022679"/>
    </source>
</evidence>
<reference evidence="6" key="1">
    <citation type="journal article" date="2019" name="Int. J. Syst. Evol. Microbiol.">
        <title>The Global Catalogue of Microorganisms (GCM) 10K type strain sequencing project: providing services to taxonomists for standard genome sequencing and annotation.</title>
        <authorList>
            <consortium name="The Broad Institute Genomics Platform"/>
            <consortium name="The Broad Institute Genome Sequencing Center for Infectious Disease"/>
            <person name="Wu L."/>
            <person name="Ma J."/>
        </authorList>
    </citation>
    <scope>NUCLEOTIDE SEQUENCE [LARGE SCALE GENOMIC DNA]</scope>
    <source>
        <strain evidence="6">CECT 7956</strain>
    </source>
</reference>
<keyword evidence="6" id="KW-1185">Reference proteome</keyword>
<dbReference type="InterPro" id="IPR001078">
    <property type="entry name" value="2-oxoacid_DH_actylTfrase"/>
</dbReference>
<keyword evidence="2" id="KW-0808">Transferase</keyword>
<dbReference type="InterPro" id="IPR050743">
    <property type="entry name" value="2-oxoacid_DH_E2_comp"/>
</dbReference>
<comment type="caution">
    <text evidence="5">The sequence shown here is derived from an EMBL/GenBank/DDBJ whole genome shotgun (WGS) entry which is preliminary data.</text>
</comment>
<evidence type="ECO:0000313" key="6">
    <source>
        <dbReference type="Proteomes" id="UP001595616"/>
    </source>
</evidence>
<protein>
    <submittedName>
        <fullName evidence="5">2-oxo acid dehydrogenase subunit E2</fullName>
    </submittedName>
</protein>
<dbReference type="SUPFAM" id="SSF52777">
    <property type="entry name" value="CoA-dependent acyltransferases"/>
    <property type="match status" value="1"/>
</dbReference>
<proteinExistence type="predicted"/>
<organism evidence="5 6">
    <name type="scientific">Lacihabitans lacunae</name>
    <dbReference type="NCBI Taxonomy" id="1028214"/>
    <lineage>
        <taxon>Bacteria</taxon>
        <taxon>Pseudomonadati</taxon>
        <taxon>Bacteroidota</taxon>
        <taxon>Cytophagia</taxon>
        <taxon>Cytophagales</taxon>
        <taxon>Leadbetterellaceae</taxon>
        <taxon>Lacihabitans</taxon>
    </lineage>
</organism>
<evidence type="ECO:0000256" key="3">
    <source>
        <dbReference type="ARBA" id="ARBA00023315"/>
    </source>
</evidence>
<comment type="cofactor">
    <cofactor evidence="1">
        <name>(R)-lipoate</name>
        <dbReference type="ChEBI" id="CHEBI:83088"/>
    </cofactor>
</comment>
<evidence type="ECO:0000256" key="1">
    <source>
        <dbReference type="ARBA" id="ARBA00001938"/>
    </source>
</evidence>
<name>A0ABV7YYT0_9BACT</name>
<feature type="domain" description="2-oxoacid dehydrogenase acyltransferase catalytic" evidence="4">
    <location>
        <begin position="28"/>
        <end position="130"/>
    </location>
</feature>
<evidence type="ECO:0000259" key="4">
    <source>
        <dbReference type="Pfam" id="PF00198"/>
    </source>
</evidence>
<dbReference type="EMBL" id="JBHRYQ010000001">
    <property type="protein sequence ID" value="MFC3812071.1"/>
    <property type="molecule type" value="Genomic_DNA"/>
</dbReference>
<keyword evidence="3" id="KW-0012">Acyltransferase</keyword>
<dbReference type="PANTHER" id="PTHR43178">
    <property type="entry name" value="DIHYDROLIPOAMIDE ACETYLTRANSFERASE COMPONENT OF PYRUVATE DEHYDROGENASE COMPLEX"/>
    <property type="match status" value="1"/>
</dbReference>
<dbReference type="Gene3D" id="3.30.559.10">
    <property type="entry name" value="Chloramphenicol acetyltransferase-like domain"/>
    <property type="match status" value="1"/>
</dbReference>
<dbReference type="Proteomes" id="UP001595616">
    <property type="component" value="Unassembled WGS sequence"/>
</dbReference>
<sequence>MKYDFNTAWRKTASTIYKKPNDSKIFGSVDVDITDLEAYITQKRKEGLKVTLTHFFLLATARAIKEAVPELNTYVKRGNIYSYDEIDTTVSVLLPSGDMGSVKVHKVDTLTLEESVRILSDLIQNTKKGDENTTMKMKDKLSTFPWPIRNWIYKIIKTITTDWGISLPIINVDSNSFGSFILSNIGTLGLDNGYPALLPTANISFVLLLGGVSKRPWVVNDEIVVRRVMTLSAALDHRVVDASHAGKLFKYFKKMINNPELLEKPL</sequence>
<dbReference type="RefSeq" id="WP_379838933.1">
    <property type="nucleotide sequence ID" value="NZ_JBHRYQ010000001.1"/>
</dbReference>
<dbReference type="InterPro" id="IPR023213">
    <property type="entry name" value="CAT-like_dom_sf"/>
</dbReference>